<evidence type="ECO:0000259" key="4">
    <source>
        <dbReference type="Pfam" id="PF21075"/>
    </source>
</evidence>
<gene>
    <name evidence="5" type="ORF">F9K24_17160</name>
</gene>
<feature type="domain" description="NAD-glutamate dehydrogenase catalytic" evidence="2">
    <location>
        <begin position="736"/>
        <end position="1219"/>
    </location>
</feature>
<name>A0A833GZ58_9LEPT</name>
<sequence>MPSARLPGAERDAALCFEFLLRRDLSCLSSPNRNGDCTHIFDGLPRFTSEIFRLPDSLRLRERGVTSSETFRRFAELYQPFFPPLLRDVFSEPDRQAFLAERFEAVRQLKRRHIRLEKDPVLWNGDFLEIALPDLPFLVDMVLNLLGSYEMRTRFRITALFSVQRDEAGNLLSVDKTQKTEKAGLHLESWTYFSLESYDESVRDSFLRSLEHNLNDLERMVEDFPEQLASLAEVQGDEFFQTDRHWLIEHFVLMGTARVTTQGRPVGLAHCLGILRNTEFANRLTDWMNRFFVDQPHRGHWQLRGLHIYETDLPSEVKRRKPLHVALFTSDSEIRLLIGSFASKGELSPRFTIPPLHRKIDAVAAALDIPLGSHSWRELYRLTQLVPLGFLFTRSIAFWQAWFGFLLDRQNIDEGAHLFLLDEEYGGCWLVRTVFDGEEIALALRTFFHRHNIVVSTELHRHNEGIEYEFLWLQSEAGAAAIRELLVANEGSLLRSYRDRLLSLIADRITGAQAIRERSAMALHALNEDIRQHLTPGQFLEGLLHIERQSDAFSVQYESHPAPAFHVFSKHAALLSEMTPAFDSCGLSVEHAIKLDMFCKGQTHYRHLFFITDALPESEAATLCEVLSGILNGRTSVELLNRLSRRSDFTLRRLRMLKALLACLYQMDRSVSRLFLMQMMLSHAGFALALLEYAEATFTHADADERHQAQRIHTESLDAQIALLRTLPERMAGLRLKELLFAVVRTSFLLDENEINLKIESRRLSFVQDPKPLFEIFVYAVDFEGVHLRFGPVSRGGIRWSDRIDDFRVEILGLVHTQRVKNTMIVPEGSKGGFVLKQTGMNPAAGKAAYRRFMAALLRMTDNLSSNAEDPGRQIRPEGLVCLDGFDPYLVVAADRGTARFSDTANEVSAEHRFWIGDAFASGGSNGYDHKKQGITAKGAWQSVKSHFASMNIDPESDVIRCVGIGDMSGDVFGNGMLLSRTIKLIAAFNHRFIFIDPDPDPARSFEERKRLFESGLDWDAYAKELISAGGAVYERDRADLTLSPEARRALGMQNRNAISNGSKSGPGNDPDSVSGDELVRAILCADVDLLWNGGIGTYVKARSERNEEIGDPANDAVRVDGGSLRARVVGEGGNLGFSMQGRYEAAAAGVLLNTDAVDNSGGVDMSDHEVNLKILLEDMLSRKLIASRERRNEMIRELEPLMIDQVLANNRAINRCIRMEERRLSENGTMLPLLIQELLENDACESDELPPDMQRLTSPLVGNLVGWSKLYYRARIDLRFEDYPEFVERRFKGMPLGDETLRDCVQRHPLRDAIAKTEVINHIVHHAGPTFLFRLHHQLGLSYEAAVAHRLRLERWIEADRLRIDAQKSGFDRLLELETMMERAFFVVPSQLPFDQSPLPADILQLSDYERMLDRIRLFLYRAPEGLHRLQELHLDELENSIRLLPALDRAEMRFQGRLLLQLEQIRSVAVHERVDARRLRKLMKSAKEARRIIKERPAPIALYELFREILEEQQAFTGP</sequence>
<reference evidence="5 6" key="1">
    <citation type="submission" date="2019-10" db="EMBL/GenBank/DDBJ databases">
        <title>Extracellular Electron Transfer in a Candidatus Methanoperedens spp. Enrichment Culture.</title>
        <authorList>
            <person name="Berger S."/>
            <person name="Rangel Shaw D."/>
            <person name="Berben T."/>
            <person name="In 'T Zandt M."/>
            <person name="Frank J."/>
            <person name="Reimann J."/>
            <person name="Jetten M.S.M."/>
            <person name="Welte C.U."/>
        </authorList>
    </citation>
    <scope>NUCLEOTIDE SEQUENCE [LARGE SCALE GENOMIC DNA]</scope>
    <source>
        <strain evidence="5">SB12</strain>
    </source>
</reference>
<dbReference type="InterPro" id="IPR024727">
    <property type="entry name" value="NAD_Glu_DH_N_ACT1"/>
</dbReference>
<accession>A0A833GZ58</accession>
<dbReference type="Proteomes" id="UP000460298">
    <property type="component" value="Unassembled WGS sequence"/>
</dbReference>
<dbReference type="PANTHER" id="PTHR43403">
    <property type="entry name" value="NAD-SPECIFIC GLUTAMATE DEHYDROGENASE"/>
    <property type="match status" value="1"/>
</dbReference>
<dbReference type="InterPro" id="IPR028971">
    <property type="entry name" value="NAD-GDH_cat"/>
</dbReference>
<dbReference type="EMBL" id="WBUI01000021">
    <property type="protein sequence ID" value="KAB2930392.1"/>
    <property type="molecule type" value="Genomic_DNA"/>
</dbReference>
<dbReference type="GO" id="GO:0006538">
    <property type="term" value="P:L-glutamate catabolic process"/>
    <property type="evidence" value="ECO:0007669"/>
    <property type="project" value="InterPro"/>
</dbReference>
<dbReference type="SUPFAM" id="SSF53223">
    <property type="entry name" value="Aminoacid dehydrogenase-like, N-terminal domain"/>
    <property type="match status" value="1"/>
</dbReference>
<comment type="caution">
    <text evidence="5">The sequence shown here is derived from an EMBL/GenBank/DDBJ whole genome shotgun (WGS) entry which is preliminary data.</text>
</comment>
<feature type="domain" description="NAD-glutamate dehydrogenase N-terminal ACT1" evidence="4">
    <location>
        <begin position="116"/>
        <end position="201"/>
    </location>
</feature>
<organism evidence="5 6">
    <name type="scientific">Leptonema illini</name>
    <dbReference type="NCBI Taxonomy" id="183"/>
    <lineage>
        <taxon>Bacteria</taxon>
        <taxon>Pseudomonadati</taxon>
        <taxon>Spirochaetota</taxon>
        <taxon>Spirochaetia</taxon>
        <taxon>Leptospirales</taxon>
        <taxon>Leptospiraceae</taxon>
        <taxon>Leptonema</taxon>
    </lineage>
</organism>
<dbReference type="Pfam" id="PF21074">
    <property type="entry name" value="GDH_C"/>
    <property type="match status" value="1"/>
</dbReference>
<dbReference type="InterPro" id="IPR048381">
    <property type="entry name" value="GDH_C"/>
</dbReference>
<evidence type="ECO:0000256" key="1">
    <source>
        <dbReference type="ARBA" id="ARBA00023002"/>
    </source>
</evidence>
<dbReference type="GO" id="GO:0004352">
    <property type="term" value="F:glutamate dehydrogenase (NAD+) activity"/>
    <property type="evidence" value="ECO:0007669"/>
    <property type="project" value="InterPro"/>
</dbReference>
<evidence type="ECO:0000313" key="5">
    <source>
        <dbReference type="EMBL" id="KAB2930392.1"/>
    </source>
</evidence>
<dbReference type="SUPFAM" id="SSF51735">
    <property type="entry name" value="NAD(P)-binding Rossmann-fold domains"/>
    <property type="match status" value="1"/>
</dbReference>
<dbReference type="InterPro" id="IPR046346">
    <property type="entry name" value="Aminoacid_DH-like_N_sf"/>
</dbReference>
<protein>
    <submittedName>
        <fullName evidence="5">NAD-glutamate dehydrogenase</fullName>
    </submittedName>
</protein>
<keyword evidence="1" id="KW-0560">Oxidoreductase</keyword>
<dbReference type="InterPro" id="IPR036291">
    <property type="entry name" value="NAD(P)-bd_dom_sf"/>
</dbReference>
<evidence type="ECO:0000259" key="3">
    <source>
        <dbReference type="Pfam" id="PF21074"/>
    </source>
</evidence>
<dbReference type="InterPro" id="IPR007780">
    <property type="entry name" value="NAD_Glu_DH_bac"/>
</dbReference>
<dbReference type="Pfam" id="PF05088">
    <property type="entry name" value="Bac_GDH_CD"/>
    <property type="match status" value="1"/>
</dbReference>
<dbReference type="GO" id="GO:0004069">
    <property type="term" value="F:L-aspartate:2-oxoglutarate aminotransferase activity"/>
    <property type="evidence" value="ECO:0007669"/>
    <property type="project" value="InterPro"/>
</dbReference>
<proteinExistence type="predicted"/>
<dbReference type="PANTHER" id="PTHR43403:SF1">
    <property type="entry name" value="NAD-SPECIFIC GLUTAMATE DEHYDROGENASE"/>
    <property type="match status" value="1"/>
</dbReference>
<evidence type="ECO:0000259" key="2">
    <source>
        <dbReference type="Pfam" id="PF05088"/>
    </source>
</evidence>
<dbReference type="Pfam" id="PF21075">
    <property type="entry name" value="GDH_ACT1"/>
    <property type="match status" value="1"/>
</dbReference>
<evidence type="ECO:0000313" key="6">
    <source>
        <dbReference type="Proteomes" id="UP000460298"/>
    </source>
</evidence>
<dbReference type="Gene3D" id="3.40.50.720">
    <property type="entry name" value="NAD(P)-binding Rossmann-like Domain"/>
    <property type="match status" value="1"/>
</dbReference>
<feature type="domain" description="NAD-specific glutamate dehydrogenase C-terminal" evidence="3">
    <location>
        <begin position="1303"/>
        <end position="1348"/>
    </location>
</feature>